<dbReference type="InterPro" id="IPR000394">
    <property type="entry name" value="RNA_pol_sigma_54"/>
</dbReference>
<feature type="domain" description="RNA polymerase sigma factor 54 core-binding" evidence="10">
    <location>
        <begin position="87"/>
        <end position="270"/>
    </location>
</feature>
<dbReference type="GO" id="GO:0001216">
    <property type="term" value="F:DNA-binding transcription activator activity"/>
    <property type="evidence" value="ECO:0007669"/>
    <property type="project" value="InterPro"/>
</dbReference>
<dbReference type="InterPro" id="IPR038709">
    <property type="entry name" value="RpoN_core-bd_sf"/>
</dbReference>
<dbReference type="InterPro" id="IPR007634">
    <property type="entry name" value="RNA_pol_sigma_54_DNA-bd"/>
</dbReference>
<dbReference type="Gene3D" id="1.10.10.1330">
    <property type="entry name" value="RNA polymerase sigma-54 factor, core-binding domain"/>
    <property type="match status" value="1"/>
</dbReference>
<dbReference type="AlphaFoldDB" id="A0A841PR86"/>
<dbReference type="EMBL" id="JACHHJ010000003">
    <property type="protein sequence ID" value="MBB6450324.1"/>
    <property type="molecule type" value="Genomic_DNA"/>
</dbReference>
<gene>
    <name evidence="11" type="ORF">HNR44_002307</name>
</gene>
<organism evidence="11 12">
    <name type="scientific">Geomicrobium halophilum</name>
    <dbReference type="NCBI Taxonomy" id="549000"/>
    <lineage>
        <taxon>Bacteria</taxon>
        <taxon>Bacillati</taxon>
        <taxon>Bacillota</taxon>
        <taxon>Bacilli</taxon>
        <taxon>Bacillales</taxon>
        <taxon>Geomicrobium</taxon>
    </lineage>
</organism>
<dbReference type="Pfam" id="PF04552">
    <property type="entry name" value="Sigma54_DBD"/>
    <property type="match status" value="1"/>
</dbReference>
<dbReference type="NCBIfam" id="TIGR02395">
    <property type="entry name" value="rpoN_sigma"/>
    <property type="match status" value="1"/>
</dbReference>
<keyword evidence="7" id="KW-0238">DNA-binding</keyword>
<keyword evidence="4" id="KW-0548">Nucleotidyltransferase</keyword>
<dbReference type="PANTHER" id="PTHR32248">
    <property type="entry name" value="RNA POLYMERASE SIGMA-54 FACTOR"/>
    <property type="match status" value="1"/>
</dbReference>
<dbReference type="PANTHER" id="PTHR32248:SF4">
    <property type="entry name" value="RNA POLYMERASE SIGMA-54 FACTOR"/>
    <property type="match status" value="1"/>
</dbReference>
<reference evidence="11 12" key="1">
    <citation type="submission" date="2020-08" db="EMBL/GenBank/DDBJ databases">
        <title>Genomic Encyclopedia of Type Strains, Phase IV (KMG-IV): sequencing the most valuable type-strain genomes for metagenomic binning, comparative biology and taxonomic classification.</title>
        <authorList>
            <person name="Goeker M."/>
        </authorList>
    </citation>
    <scope>NUCLEOTIDE SEQUENCE [LARGE SCALE GENOMIC DNA]</scope>
    <source>
        <strain evidence="11 12">DSM 21769</strain>
    </source>
</reference>
<dbReference type="GO" id="GO:0016987">
    <property type="term" value="F:sigma factor activity"/>
    <property type="evidence" value="ECO:0007669"/>
    <property type="project" value="UniProtKB-KW"/>
</dbReference>
<evidence type="ECO:0000256" key="6">
    <source>
        <dbReference type="ARBA" id="ARBA00023082"/>
    </source>
</evidence>
<feature type="domain" description="RNA polymerase sigma factor 54 DNA-binding" evidence="9">
    <location>
        <begin position="285"/>
        <end position="441"/>
    </location>
</feature>
<keyword evidence="2" id="KW-0240">DNA-directed RNA polymerase</keyword>
<comment type="caution">
    <text evidence="11">The sequence shown here is derived from an EMBL/GenBank/DDBJ whole genome shotgun (WGS) entry which is preliminary data.</text>
</comment>
<evidence type="ECO:0000256" key="5">
    <source>
        <dbReference type="ARBA" id="ARBA00023015"/>
    </source>
</evidence>
<keyword evidence="5" id="KW-0805">Transcription regulation</keyword>
<evidence type="ECO:0000259" key="9">
    <source>
        <dbReference type="Pfam" id="PF04552"/>
    </source>
</evidence>
<accession>A0A841PR86</accession>
<evidence type="ECO:0000256" key="1">
    <source>
        <dbReference type="ARBA" id="ARBA00008798"/>
    </source>
</evidence>
<dbReference type="GO" id="GO:0006352">
    <property type="term" value="P:DNA-templated transcription initiation"/>
    <property type="evidence" value="ECO:0007669"/>
    <property type="project" value="InterPro"/>
</dbReference>
<dbReference type="Pfam" id="PF00309">
    <property type="entry name" value="Sigma54_AID"/>
    <property type="match status" value="1"/>
</dbReference>
<dbReference type="PROSITE" id="PS50044">
    <property type="entry name" value="SIGMA54_3"/>
    <property type="match status" value="1"/>
</dbReference>
<dbReference type="Pfam" id="PF04963">
    <property type="entry name" value="Sigma54_CBD"/>
    <property type="match status" value="1"/>
</dbReference>
<keyword evidence="8" id="KW-0804">Transcription</keyword>
<evidence type="ECO:0000259" key="10">
    <source>
        <dbReference type="Pfam" id="PF04963"/>
    </source>
</evidence>
<dbReference type="GO" id="GO:0000428">
    <property type="term" value="C:DNA-directed RNA polymerase complex"/>
    <property type="evidence" value="ECO:0007669"/>
    <property type="project" value="UniProtKB-KW"/>
</dbReference>
<dbReference type="Gene3D" id="1.10.10.60">
    <property type="entry name" value="Homeodomain-like"/>
    <property type="match status" value="1"/>
</dbReference>
<comment type="similarity">
    <text evidence="1">Belongs to the sigma-54 factor family.</text>
</comment>
<proteinExistence type="inferred from homology"/>
<dbReference type="PIRSF" id="PIRSF000774">
    <property type="entry name" value="RpoN"/>
    <property type="match status" value="1"/>
</dbReference>
<keyword evidence="3" id="KW-0808">Transferase</keyword>
<evidence type="ECO:0000256" key="2">
    <source>
        <dbReference type="ARBA" id="ARBA00022478"/>
    </source>
</evidence>
<keyword evidence="6" id="KW-0731">Sigma factor</keyword>
<sequence>MNLEMGLLQQQTMRLAMTQQLRQAISLLQYSTLELSEYIDEQALENPLLEVSHSNDENMTPDHPVLWQDRQESSGEVGKEPYLDHLGDHEKSLTDHLMAQVRLLKKDEDTKEQLEYLINHLDPHGYLLLSEEDAITELDIDPEHYHSLCSFLQHLDPVGVGARNLSEFLLIQLYNLPEEHPLTETIVFNYLQPFAEKKWKWLSEELQVTLSEIQSVHDFIQTLNPRPAQGFGEEHPEYVKPDVYVEKQDGKWTVLLNDDSLPRIRLNRQYRHLLEQKSDKEAFDYAHSKYKQLVWLLKSIDQRQQTIRAVTEAIVDYQQDFLETGKLRPMTLKHIAELAEVHESTVSRTTTQKYIQTPRGCFELKSFFSKGLVSDDGGETSASVLKQSIRCWVEEEDKRKPLSDQKMADRFKLEGGVIVSRRAIAKYRDELNIPASSKRKRFA</sequence>
<evidence type="ECO:0000256" key="8">
    <source>
        <dbReference type="ARBA" id="ARBA00023163"/>
    </source>
</evidence>
<evidence type="ECO:0000313" key="12">
    <source>
        <dbReference type="Proteomes" id="UP000568839"/>
    </source>
</evidence>
<dbReference type="RefSeq" id="WP_184404378.1">
    <property type="nucleotide sequence ID" value="NZ_JACHHJ010000003.1"/>
</dbReference>
<dbReference type="PRINTS" id="PR00045">
    <property type="entry name" value="SIGMA54FCT"/>
</dbReference>
<dbReference type="InterPro" id="IPR007046">
    <property type="entry name" value="RNA_pol_sigma_54_core-bd"/>
</dbReference>
<protein>
    <submittedName>
        <fullName evidence="11">RNA polymerase sigma-54 factor</fullName>
    </submittedName>
</protein>
<dbReference type="Proteomes" id="UP000568839">
    <property type="component" value="Unassembled WGS sequence"/>
</dbReference>
<keyword evidence="12" id="KW-1185">Reference proteome</keyword>
<name>A0A841PR86_9BACL</name>
<evidence type="ECO:0000256" key="4">
    <source>
        <dbReference type="ARBA" id="ARBA00022695"/>
    </source>
</evidence>
<evidence type="ECO:0000256" key="7">
    <source>
        <dbReference type="ARBA" id="ARBA00023125"/>
    </source>
</evidence>
<dbReference type="GO" id="GO:0016779">
    <property type="term" value="F:nucleotidyltransferase activity"/>
    <property type="evidence" value="ECO:0007669"/>
    <property type="project" value="UniProtKB-KW"/>
</dbReference>
<dbReference type="GO" id="GO:0003677">
    <property type="term" value="F:DNA binding"/>
    <property type="evidence" value="ECO:0007669"/>
    <property type="project" value="UniProtKB-KW"/>
</dbReference>
<evidence type="ECO:0000313" key="11">
    <source>
        <dbReference type="EMBL" id="MBB6450324.1"/>
    </source>
</evidence>
<evidence type="ECO:0000256" key="3">
    <source>
        <dbReference type="ARBA" id="ARBA00022679"/>
    </source>
</evidence>